<protein>
    <submittedName>
        <fullName evidence="1">Uncharacterized protein</fullName>
    </submittedName>
</protein>
<accession>A0ABP5QIT9</accession>
<evidence type="ECO:0000313" key="2">
    <source>
        <dbReference type="Proteomes" id="UP001501474"/>
    </source>
</evidence>
<keyword evidence="2" id="KW-1185">Reference proteome</keyword>
<gene>
    <name evidence="1" type="ORF">GCM10010104_35190</name>
</gene>
<dbReference type="Proteomes" id="UP001501474">
    <property type="component" value="Unassembled WGS sequence"/>
</dbReference>
<comment type="caution">
    <text evidence="1">The sequence shown here is derived from an EMBL/GenBank/DDBJ whole genome shotgun (WGS) entry which is preliminary data.</text>
</comment>
<evidence type="ECO:0000313" key="1">
    <source>
        <dbReference type="EMBL" id="GAA2237251.1"/>
    </source>
</evidence>
<proteinExistence type="predicted"/>
<organism evidence="1 2">
    <name type="scientific">Streptomyces indiaensis</name>
    <dbReference type="NCBI Taxonomy" id="284033"/>
    <lineage>
        <taxon>Bacteria</taxon>
        <taxon>Bacillati</taxon>
        <taxon>Actinomycetota</taxon>
        <taxon>Actinomycetes</taxon>
        <taxon>Kitasatosporales</taxon>
        <taxon>Streptomycetaceae</taxon>
        <taxon>Streptomyces</taxon>
    </lineage>
</organism>
<reference evidence="2" key="1">
    <citation type="journal article" date="2019" name="Int. J. Syst. Evol. Microbiol.">
        <title>The Global Catalogue of Microorganisms (GCM) 10K type strain sequencing project: providing services to taxonomists for standard genome sequencing and annotation.</title>
        <authorList>
            <consortium name="The Broad Institute Genomics Platform"/>
            <consortium name="The Broad Institute Genome Sequencing Center for Infectious Disease"/>
            <person name="Wu L."/>
            <person name="Ma J."/>
        </authorList>
    </citation>
    <scope>NUCLEOTIDE SEQUENCE [LARGE SCALE GENOMIC DNA]</scope>
    <source>
        <strain evidence="2">JCM 3053</strain>
    </source>
</reference>
<sequence length="133" mass="15527">MCRFGDGGWVPVTARQKQVTSLDPDQGSRCICAADCRPHCQLMLLMQVSELFGILQSWPCGHKWRDATAQARQAWADGTVHYQVEIDLRGDNSASTRMYRWPQPGLRAMRWPRCGRRVRVPGRRWAWLRRWRC</sequence>
<dbReference type="EMBL" id="BAAART010000072">
    <property type="protein sequence ID" value="GAA2237251.1"/>
    <property type="molecule type" value="Genomic_DNA"/>
</dbReference>
<name>A0ABP5QIT9_9ACTN</name>